<evidence type="ECO:0000256" key="5">
    <source>
        <dbReference type="SAM" id="Phobius"/>
    </source>
</evidence>
<dbReference type="SMART" id="SM00421">
    <property type="entry name" value="HTH_LUXR"/>
    <property type="match status" value="1"/>
</dbReference>
<gene>
    <name evidence="8" type="ORF">E5982_05165</name>
    <name evidence="7" type="ORF">FHR31_001823</name>
</gene>
<comment type="caution">
    <text evidence="7">The sequence shown here is derived from an EMBL/GenBank/DDBJ whole genome shotgun (WGS) entry which is preliminary data.</text>
</comment>
<protein>
    <submittedName>
        <fullName evidence="7">DNA-binding CsgD family transcriptional regulator</fullName>
    </submittedName>
    <submittedName>
        <fullName evidence="8">LuxR family transcriptional regulator</fullName>
    </submittedName>
</protein>
<dbReference type="GO" id="GO:0003677">
    <property type="term" value="F:DNA binding"/>
    <property type="evidence" value="ECO:0007669"/>
    <property type="project" value="UniProtKB-KW"/>
</dbReference>
<evidence type="ECO:0000256" key="2">
    <source>
        <dbReference type="ARBA" id="ARBA00023125"/>
    </source>
</evidence>
<sequence>MNSIGNVTAPAPEKAAAEPKPGGAIRRRRFTVPYDCFWIAAIGLALEGCAGEFIRFFEAPTAAAGNDLMVLYRAFTIVALFVCIALAARQRRTFLFDNRSFAIVTGIVFALGLGMYYQEQLFVGHAPGTEALGFALTTVAGYIFLLIWFDRIMVYGIRNVLITVAVALMLRSVFQLLIIALQKGPGTLVLALLPLASLPFLMQVFTASENHALEATGPQRSTSPFPTLRNDRIVLAAIFVALLFIPLLVSLNVFQTEGGGESGGYLPLRQVGCLVANLATGLVLFGFSYLQHTRKTVFIFFSVMVALACLGAFGVMAGLSSSIMFTIGSCTRKCLDFAVLFPAYLFCKQGTVDYRRFLLARACTATGSFVAGVINLLPTLSEIVPTAMALCLIGLFAALITLFIFGDAPDSLAPSAAAEAPEQVIRSPFRDALDQIAAEANLTATEGTILGLIARGHNAESVRKTLLVSVNTAKTHIRNIYAKLGVHSQQELIALVEATKREVLESYNRPE</sequence>
<evidence type="ECO:0000256" key="1">
    <source>
        <dbReference type="ARBA" id="ARBA00023015"/>
    </source>
</evidence>
<dbReference type="Proteomes" id="UP000530850">
    <property type="component" value="Unassembled WGS sequence"/>
</dbReference>
<dbReference type="InterPro" id="IPR036388">
    <property type="entry name" value="WH-like_DNA-bd_sf"/>
</dbReference>
<keyword evidence="9" id="KW-1185">Reference proteome</keyword>
<evidence type="ECO:0000313" key="8">
    <source>
        <dbReference type="EMBL" id="TJW10673.1"/>
    </source>
</evidence>
<feature type="transmembrane region" description="Helical" evidence="5">
    <location>
        <begin position="383"/>
        <end position="405"/>
    </location>
</feature>
<keyword evidence="5" id="KW-1133">Transmembrane helix</keyword>
<proteinExistence type="predicted"/>
<dbReference type="SUPFAM" id="SSF46894">
    <property type="entry name" value="C-terminal effector domain of the bipartite response regulators"/>
    <property type="match status" value="1"/>
</dbReference>
<dbReference type="EMBL" id="SSTM01000003">
    <property type="protein sequence ID" value="TJW10673.1"/>
    <property type="molecule type" value="Genomic_DNA"/>
</dbReference>
<feature type="transmembrane region" description="Helical" evidence="5">
    <location>
        <begin position="233"/>
        <end position="254"/>
    </location>
</feature>
<dbReference type="Proteomes" id="UP000309454">
    <property type="component" value="Unassembled WGS sequence"/>
</dbReference>
<dbReference type="CDD" id="cd06170">
    <property type="entry name" value="LuxR_C_like"/>
    <property type="match status" value="1"/>
</dbReference>
<dbReference type="EMBL" id="JACHYA010000007">
    <property type="protein sequence ID" value="MBB3171990.1"/>
    <property type="molecule type" value="Genomic_DNA"/>
</dbReference>
<keyword evidence="1" id="KW-0805">Transcription regulation</keyword>
<accession>A0A3N0ACI9</accession>
<feature type="domain" description="HTH luxR-type" evidence="6">
    <location>
        <begin position="435"/>
        <end position="500"/>
    </location>
</feature>
<feature type="transmembrane region" description="Helical" evidence="5">
    <location>
        <begin position="187"/>
        <end position="205"/>
    </location>
</feature>
<organism evidence="7 10">
    <name type="scientific">Parvibacter caecicola</name>
    <dbReference type="NCBI Taxonomy" id="747645"/>
    <lineage>
        <taxon>Bacteria</taxon>
        <taxon>Bacillati</taxon>
        <taxon>Actinomycetota</taxon>
        <taxon>Coriobacteriia</taxon>
        <taxon>Coriobacteriales</taxon>
        <taxon>Coriobacteriaceae</taxon>
        <taxon>Parvibacter</taxon>
    </lineage>
</organism>
<reference evidence="7 10" key="2">
    <citation type="submission" date="2020-08" db="EMBL/GenBank/DDBJ databases">
        <title>Sequencing the genomes of 1000 actinobacteria strains.</title>
        <authorList>
            <person name="Klenk H.-P."/>
        </authorList>
    </citation>
    <scope>NUCLEOTIDE SEQUENCE [LARGE SCALE GENOMIC DNA]</scope>
    <source>
        <strain evidence="7 10">DSM 22242</strain>
    </source>
</reference>
<feature type="compositionally biased region" description="Low complexity" evidence="4">
    <location>
        <begin position="9"/>
        <end position="20"/>
    </location>
</feature>
<reference evidence="8 9" key="1">
    <citation type="submission" date="2019-04" db="EMBL/GenBank/DDBJ databases">
        <title>Microbes associate with the intestines of laboratory mice.</title>
        <authorList>
            <person name="Navarre W."/>
            <person name="Wong E."/>
            <person name="Huang K.C."/>
            <person name="Tropini C."/>
            <person name="Ng K."/>
            <person name="Yu B."/>
        </authorList>
    </citation>
    <scope>NUCLEOTIDE SEQUENCE [LARGE SCALE GENOMIC DNA]</scope>
    <source>
        <strain evidence="8 9">NM48_B13</strain>
    </source>
</reference>
<dbReference type="PROSITE" id="PS50043">
    <property type="entry name" value="HTH_LUXR_2"/>
    <property type="match status" value="1"/>
</dbReference>
<keyword evidence="3" id="KW-0804">Transcription</keyword>
<name>A0A3N0ACI9_9ACTN</name>
<feature type="transmembrane region" description="Helical" evidence="5">
    <location>
        <begin position="131"/>
        <end position="149"/>
    </location>
</feature>
<dbReference type="AlphaFoldDB" id="A0A3N0ACI9"/>
<keyword evidence="5" id="KW-0472">Membrane</keyword>
<dbReference type="OrthoDB" id="9808843at2"/>
<evidence type="ECO:0000256" key="4">
    <source>
        <dbReference type="SAM" id="MobiDB-lite"/>
    </source>
</evidence>
<dbReference type="GO" id="GO:0006355">
    <property type="term" value="P:regulation of DNA-templated transcription"/>
    <property type="evidence" value="ECO:0007669"/>
    <property type="project" value="InterPro"/>
</dbReference>
<dbReference type="PANTHER" id="PTHR44688">
    <property type="entry name" value="DNA-BINDING TRANSCRIPTIONAL ACTIVATOR DEVR_DOSR"/>
    <property type="match status" value="1"/>
</dbReference>
<evidence type="ECO:0000313" key="10">
    <source>
        <dbReference type="Proteomes" id="UP000530850"/>
    </source>
</evidence>
<keyword evidence="5" id="KW-0812">Transmembrane</keyword>
<evidence type="ECO:0000256" key="3">
    <source>
        <dbReference type="ARBA" id="ARBA00023163"/>
    </source>
</evidence>
<feature type="transmembrane region" description="Helical" evidence="5">
    <location>
        <begin position="161"/>
        <end position="181"/>
    </location>
</feature>
<dbReference type="RefSeq" id="WP_123185015.1">
    <property type="nucleotide sequence ID" value="NZ_CANPEU010000005.1"/>
</dbReference>
<feature type="transmembrane region" description="Helical" evidence="5">
    <location>
        <begin position="69"/>
        <end position="88"/>
    </location>
</feature>
<keyword evidence="2 7" id="KW-0238">DNA-binding</keyword>
<evidence type="ECO:0000313" key="9">
    <source>
        <dbReference type="Proteomes" id="UP000309454"/>
    </source>
</evidence>
<feature type="transmembrane region" description="Helical" evidence="5">
    <location>
        <begin position="266"/>
        <end position="290"/>
    </location>
</feature>
<evidence type="ECO:0000313" key="7">
    <source>
        <dbReference type="EMBL" id="MBB3171990.1"/>
    </source>
</evidence>
<feature type="transmembrane region" description="Helical" evidence="5">
    <location>
        <begin position="100"/>
        <end position="119"/>
    </location>
</feature>
<evidence type="ECO:0000259" key="6">
    <source>
        <dbReference type="PROSITE" id="PS50043"/>
    </source>
</evidence>
<dbReference type="Gene3D" id="1.10.10.10">
    <property type="entry name" value="Winged helix-like DNA-binding domain superfamily/Winged helix DNA-binding domain"/>
    <property type="match status" value="1"/>
</dbReference>
<feature type="transmembrane region" description="Helical" evidence="5">
    <location>
        <begin position="323"/>
        <end position="346"/>
    </location>
</feature>
<feature type="region of interest" description="Disordered" evidence="4">
    <location>
        <begin position="1"/>
        <end position="20"/>
    </location>
</feature>
<feature type="transmembrane region" description="Helical" evidence="5">
    <location>
        <begin position="358"/>
        <end position="377"/>
    </location>
</feature>
<dbReference type="InterPro" id="IPR016032">
    <property type="entry name" value="Sig_transdc_resp-reg_C-effctor"/>
</dbReference>
<feature type="transmembrane region" description="Helical" evidence="5">
    <location>
        <begin position="297"/>
        <end position="317"/>
    </location>
</feature>
<feature type="transmembrane region" description="Helical" evidence="5">
    <location>
        <begin position="36"/>
        <end position="57"/>
    </location>
</feature>
<dbReference type="Pfam" id="PF00196">
    <property type="entry name" value="GerE"/>
    <property type="match status" value="1"/>
</dbReference>
<dbReference type="GeneID" id="93356329"/>
<dbReference type="InterPro" id="IPR000792">
    <property type="entry name" value="Tscrpt_reg_LuxR_C"/>
</dbReference>
<dbReference type="PANTHER" id="PTHR44688:SF16">
    <property type="entry name" value="DNA-BINDING TRANSCRIPTIONAL ACTIVATOR DEVR_DOSR"/>
    <property type="match status" value="1"/>
</dbReference>
<dbReference type="PRINTS" id="PR00038">
    <property type="entry name" value="HTHLUXR"/>
</dbReference>